<dbReference type="GO" id="GO:0008080">
    <property type="term" value="F:N-acetyltransferase activity"/>
    <property type="evidence" value="ECO:0007669"/>
    <property type="project" value="InterPro"/>
</dbReference>
<dbReference type="SUPFAM" id="SSF55729">
    <property type="entry name" value="Acyl-CoA N-acyltransferases (Nat)"/>
    <property type="match status" value="1"/>
</dbReference>
<evidence type="ECO:0000259" key="3">
    <source>
        <dbReference type="PROSITE" id="PS51186"/>
    </source>
</evidence>
<dbReference type="PANTHER" id="PTHR43626">
    <property type="entry name" value="ACYL-COA N-ACYLTRANSFERASE"/>
    <property type="match status" value="1"/>
</dbReference>
<evidence type="ECO:0000313" key="5">
    <source>
        <dbReference type="Proteomes" id="UP000004221"/>
    </source>
</evidence>
<comment type="caution">
    <text evidence="4">The sequence shown here is derived from an EMBL/GenBank/DDBJ whole genome shotgun (WGS) entry which is preliminary data.</text>
</comment>
<dbReference type="PROSITE" id="PS51186">
    <property type="entry name" value="GNAT"/>
    <property type="match status" value="1"/>
</dbReference>
<dbReference type="EMBL" id="CAGS01000094">
    <property type="protein sequence ID" value="CCF83091.1"/>
    <property type="molecule type" value="Genomic_DNA"/>
</dbReference>
<dbReference type="InterPro" id="IPR045039">
    <property type="entry name" value="NSI-like"/>
</dbReference>
<reference evidence="4 5" key="1">
    <citation type="journal article" date="2012" name="ISME J.">
        <title>Nitrification expanded: discovery, physiology and genomics of a nitrite-oxidizing bacterium from the phylum Chloroflexi.</title>
        <authorList>
            <person name="Sorokin D.Y."/>
            <person name="Lucker S."/>
            <person name="Vejmelkova D."/>
            <person name="Kostrikina N.A."/>
            <person name="Kleerebezem R."/>
            <person name="Rijpstra W.I."/>
            <person name="Damste J.S."/>
            <person name="Le Paslier D."/>
            <person name="Muyzer G."/>
            <person name="Wagner M."/>
            <person name="van Loosdrecht M.C."/>
            <person name="Daims H."/>
        </authorList>
    </citation>
    <scope>NUCLEOTIDE SEQUENCE [LARGE SCALE GENOMIC DNA]</scope>
    <source>
        <strain evidence="5">none</strain>
    </source>
</reference>
<dbReference type="CDD" id="cd04301">
    <property type="entry name" value="NAT_SF"/>
    <property type="match status" value="1"/>
</dbReference>
<dbReference type="RefSeq" id="WP_008475841.1">
    <property type="nucleotide sequence ID" value="NZ_CAGS01000094.1"/>
</dbReference>
<gene>
    <name evidence="4" type="ORF">NITHO_1830023</name>
</gene>
<evidence type="ECO:0000256" key="1">
    <source>
        <dbReference type="ARBA" id="ARBA00022679"/>
    </source>
</evidence>
<sequence length="133" mass="14427">MNIEVYTAAELDERQIVELTGAYTALIEAVGWEPRHALSAALSRSLLIAVASIDGKPVGATRVVGDGIYNAILYDLVVSPEHRGKGIGKALVRACLQRTRTRDLTCIADPSASGFYRATGWRPVEGFILDRDQ</sequence>
<dbReference type="OrthoDB" id="159677at2"/>
<dbReference type="GO" id="GO:0005737">
    <property type="term" value="C:cytoplasm"/>
    <property type="evidence" value="ECO:0007669"/>
    <property type="project" value="TreeGrafter"/>
</dbReference>
<keyword evidence="2" id="KW-0012">Acyltransferase</keyword>
<feature type="domain" description="N-acetyltransferase" evidence="3">
    <location>
        <begin position="3"/>
        <end position="133"/>
    </location>
</feature>
<dbReference type="InterPro" id="IPR000182">
    <property type="entry name" value="GNAT_dom"/>
</dbReference>
<keyword evidence="5" id="KW-1185">Reference proteome</keyword>
<organism evidence="4 5">
    <name type="scientific">Nitrolancea hollandica Lb</name>
    <dbReference type="NCBI Taxonomy" id="1129897"/>
    <lineage>
        <taxon>Bacteria</taxon>
        <taxon>Pseudomonadati</taxon>
        <taxon>Thermomicrobiota</taxon>
        <taxon>Thermomicrobia</taxon>
        <taxon>Sphaerobacterales</taxon>
        <taxon>Sphaerobacterineae</taxon>
        <taxon>Sphaerobacteraceae</taxon>
        <taxon>Nitrolancea</taxon>
    </lineage>
</organism>
<proteinExistence type="predicted"/>
<keyword evidence="1" id="KW-0808">Transferase</keyword>
<dbReference type="Gene3D" id="3.40.630.30">
    <property type="match status" value="1"/>
</dbReference>
<dbReference type="Proteomes" id="UP000004221">
    <property type="component" value="Unassembled WGS sequence"/>
</dbReference>
<dbReference type="AlphaFoldDB" id="I4EEH9"/>
<name>I4EEH9_9BACT</name>
<evidence type="ECO:0000256" key="2">
    <source>
        <dbReference type="ARBA" id="ARBA00023315"/>
    </source>
</evidence>
<accession>I4EEH9</accession>
<dbReference type="PANTHER" id="PTHR43626:SF4">
    <property type="entry name" value="GCN5-RELATED N-ACETYLTRANSFERASE 2, CHLOROPLASTIC"/>
    <property type="match status" value="1"/>
</dbReference>
<dbReference type="InterPro" id="IPR016181">
    <property type="entry name" value="Acyl_CoA_acyltransferase"/>
</dbReference>
<protein>
    <recommendedName>
        <fullName evidence="3">N-acetyltransferase domain-containing protein</fullName>
    </recommendedName>
</protein>
<dbReference type="Pfam" id="PF13673">
    <property type="entry name" value="Acetyltransf_10"/>
    <property type="match status" value="1"/>
</dbReference>
<evidence type="ECO:0000313" key="4">
    <source>
        <dbReference type="EMBL" id="CCF83091.1"/>
    </source>
</evidence>